<organism evidence="2 3">
    <name type="scientific">Penicillium oxalicum (strain 114-2 / CGMCC 5302)</name>
    <name type="common">Penicillium decumbens</name>
    <dbReference type="NCBI Taxonomy" id="933388"/>
    <lineage>
        <taxon>Eukaryota</taxon>
        <taxon>Fungi</taxon>
        <taxon>Dikarya</taxon>
        <taxon>Ascomycota</taxon>
        <taxon>Pezizomycotina</taxon>
        <taxon>Eurotiomycetes</taxon>
        <taxon>Eurotiomycetidae</taxon>
        <taxon>Eurotiales</taxon>
        <taxon>Aspergillaceae</taxon>
        <taxon>Penicillium</taxon>
    </lineage>
</organism>
<proteinExistence type="predicted"/>
<evidence type="ECO:0000256" key="1">
    <source>
        <dbReference type="SAM" id="MobiDB-lite"/>
    </source>
</evidence>
<name>S7ZNV7_PENO1</name>
<feature type="region of interest" description="Disordered" evidence="1">
    <location>
        <begin position="1"/>
        <end position="23"/>
    </location>
</feature>
<protein>
    <submittedName>
        <fullName evidence="2">Uncharacterized protein</fullName>
    </submittedName>
</protein>
<reference evidence="2 3" key="1">
    <citation type="journal article" date="2013" name="PLoS ONE">
        <title>Genomic and secretomic analyses reveal unique features of the lignocellulolytic enzyme system of Penicillium decumbens.</title>
        <authorList>
            <person name="Liu G."/>
            <person name="Zhang L."/>
            <person name="Wei X."/>
            <person name="Zou G."/>
            <person name="Qin Y."/>
            <person name="Ma L."/>
            <person name="Li J."/>
            <person name="Zheng H."/>
            <person name="Wang S."/>
            <person name="Wang C."/>
            <person name="Xun L."/>
            <person name="Zhao G.-P."/>
            <person name="Zhou Z."/>
            <person name="Qu Y."/>
        </authorList>
    </citation>
    <scope>NUCLEOTIDE SEQUENCE [LARGE SCALE GENOMIC DNA]</scope>
    <source>
        <strain evidence="3">114-2 / CGMCC 5302</strain>
    </source>
</reference>
<dbReference type="HOGENOM" id="CLU_3069423_0_0_1"/>
<keyword evidence="3" id="KW-1185">Reference proteome</keyword>
<dbReference type="EMBL" id="KB644414">
    <property type="protein sequence ID" value="EPS32069.1"/>
    <property type="molecule type" value="Genomic_DNA"/>
</dbReference>
<sequence>MTHDNRDPSEWEHLKGWNAPNEDEIPEAGLQNLLRHLLPLHWATSVPQDGHMS</sequence>
<evidence type="ECO:0000313" key="2">
    <source>
        <dbReference type="EMBL" id="EPS32069.1"/>
    </source>
</evidence>
<feature type="compositionally biased region" description="Basic and acidic residues" evidence="1">
    <location>
        <begin position="1"/>
        <end position="15"/>
    </location>
</feature>
<gene>
    <name evidence="2" type="ORF">PDE_07028</name>
</gene>
<accession>S7ZNV7</accession>
<dbReference type="Proteomes" id="UP000019376">
    <property type="component" value="Unassembled WGS sequence"/>
</dbReference>
<dbReference type="AlphaFoldDB" id="S7ZNV7"/>
<evidence type="ECO:0000313" key="3">
    <source>
        <dbReference type="Proteomes" id="UP000019376"/>
    </source>
</evidence>